<reference evidence="1 2" key="1">
    <citation type="submission" date="2023-05" db="EMBL/GenBank/DDBJ databases">
        <title>B98-5 Cell Line De Novo Hybrid Assembly: An Optical Mapping Approach.</title>
        <authorList>
            <person name="Kananen K."/>
            <person name="Auerbach J.A."/>
            <person name="Kautto E."/>
            <person name="Blachly J.S."/>
        </authorList>
    </citation>
    <scope>NUCLEOTIDE SEQUENCE [LARGE SCALE GENOMIC DNA]</scope>
    <source>
        <strain evidence="1">B95-8</strain>
        <tissue evidence="1">Cell line</tissue>
    </source>
</reference>
<organism evidence="1 2">
    <name type="scientific">Saguinus oedipus</name>
    <name type="common">Cotton-top tamarin</name>
    <name type="synonym">Oedipomidas oedipus</name>
    <dbReference type="NCBI Taxonomy" id="9490"/>
    <lineage>
        <taxon>Eukaryota</taxon>
        <taxon>Metazoa</taxon>
        <taxon>Chordata</taxon>
        <taxon>Craniata</taxon>
        <taxon>Vertebrata</taxon>
        <taxon>Euteleostomi</taxon>
        <taxon>Mammalia</taxon>
        <taxon>Eutheria</taxon>
        <taxon>Euarchontoglires</taxon>
        <taxon>Primates</taxon>
        <taxon>Haplorrhini</taxon>
        <taxon>Platyrrhini</taxon>
        <taxon>Cebidae</taxon>
        <taxon>Callitrichinae</taxon>
        <taxon>Saguinus</taxon>
    </lineage>
</organism>
<feature type="non-terminal residue" evidence="1">
    <location>
        <position position="1"/>
    </location>
</feature>
<protein>
    <submittedName>
        <fullName evidence="1">Uncharacterized protein</fullName>
    </submittedName>
</protein>
<evidence type="ECO:0000313" key="2">
    <source>
        <dbReference type="Proteomes" id="UP001266305"/>
    </source>
</evidence>
<proteinExistence type="predicted"/>
<dbReference type="Proteomes" id="UP001266305">
    <property type="component" value="Unassembled WGS sequence"/>
</dbReference>
<comment type="caution">
    <text evidence="1">The sequence shown here is derived from an EMBL/GenBank/DDBJ whole genome shotgun (WGS) entry which is preliminary data.</text>
</comment>
<name>A0ABQ9TQ24_SAGOE</name>
<sequence>SSPARAGCPAPDTPRVGSGLGGWLCAFVLQRPLEKVGRSPRSSPARSGPAAAF</sequence>
<dbReference type="EMBL" id="JASSZA010000019">
    <property type="protein sequence ID" value="KAK2086882.1"/>
    <property type="molecule type" value="Genomic_DNA"/>
</dbReference>
<keyword evidence="2" id="KW-1185">Reference proteome</keyword>
<gene>
    <name evidence="1" type="ORF">P7K49_032789</name>
</gene>
<accession>A0ABQ9TQ24</accession>
<feature type="non-terminal residue" evidence="1">
    <location>
        <position position="53"/>
    </location>
</feature>
<evidence type="ECO:0000313" key="1">
    <source>
        <dbReference type="EMBL" id="KAK2086882.1"/>
    </source>
</evidence>